<protein>
    <submittedName>
        <fullName evidence="1">Uncharacterized protein</fullName>
    </submittedName>
</protein>
<organism evidence="1 2">
    <name type="scientific">Mycena metata</name>
    <dbReference type="NCBI Taxonomy" id="1033252"/>
    <lineage>
        <taxon>Eukaryota</taxon>
        <taxon>Fungi</taxon>
        <taxon>Dikarya</taxon>
        <taxon>Basidiomycota</taxon>
        <taxon>Agaricomycotina</taxon>
        <taxon>Agaricomycetes</taxon>
        <taxon>Agaricomycetidae</taxon>
        <taxon>Agaricales</taxon>
        <taxon>Marasmiineae</taxon>
        <taxon>Mycenaceae</taxon>
        <taxon>Mycena</taxon>
    </lineage>
</organism>
<comment type="caution">
    <text evidence="1">The sequence shown here is derived from an EMBL/GenBank/DDBJ whole genome shotgun (WGS) entry which is preliminary data.</text>
</comment>
<evidence type="ECO:0000313" key="2">
    <source>
        <dbReference type="Proteomes" id="UP001215598"/>
    </source>
</evidence>
<name>A0AAD7NIZ2_9AGAR</name>
<sequence length="120" mass="13594">MSSLRTLKITLHEDVPSHAHSSLDPLVIRLTEDAGFLPVLNSLIITLVEEQPSDHAPFNTRTLSDLLCGRWESGLQHFELRSRRLLPELDAQARALREMGLRIHVETSPNLKVSFSRAEF</sequence>
<evidence type="ECO:0000313" key="1">
    <source>
        <dbReference type="EMBL" id="KAJ7762639.1"/>
    </source>
</evidence>
<proteinExistence type="predicted"/>
<dbReference type="Proteomes" id="UP001215598">
    <property type="component" value="Unassembled WGS sequence"/>
</dbReference>
<dbReference type="EMBL" id="JARKIB010000032">
    <property type="protein sequence ID" value="KAJ7762639.1"/>
    <property type="molecule type" value="Genomic_DNA"/>
</dbReference>
<gene>
    <name evidence="1" type="ORF">B0H16DRAFT_1455673</name>
</gene>
<dbReference type="AlphaFoldDB" id="A0AAD7NIZ2"/>
<reference evidence="1" key="1">
    <citation type="submission" date="2023-03" db="EMBL/GenBank/DDBJ databases">
        <title>Massive genome expansion in bonnet fungi (Mycena s.s.) driven by repeated elements and novel gene families across ecological guilds.</title>
        <authorList>
            <consortium name="Lawrence Berkeley National Laboratory"/>
            <person name="Harder C.B."/>
            <person name="Miyauchi S."/>
            <person name="Viragh M."/>
            <person name="Kuo A."/>
            <person name="Thoen E."/>
            <person name="Andreopoulos B."/>
            <person name="Lu D."/>
            <person name="Skrede I."/>
            <person name="Drula E."/>
            <person name="Henrissat B."/>
            <person name="Morin E."/>
            <person name="Kohler A."/>
            <person name="Barry K."/>
            <person name="LaButti K."/>
            <person name="Morin E."/>
            <person name="Salamov A."/>
            <person name="Lipzen A."/>
            <person name="Mereny Z."/>
            <person name="Hegedus B."/>
            <person name="Baldrian P."/>
            <person name="Stursova M."/>
            <person name="Weitz H."/>
            <person name="Taylor A."/>
            <person name="Grigoriev I.V."/>
            <person name="Nagy L.G."/>
            <person name="Martin F."/>
            <person name="Kauserud H."/>
        </authorList>
    </citation>
    <scope>NUCLEOTIDE SEQUENCE</scope>
    <source>
        <strain evidence="1">CBHHK182m</strain>
    </source>
</reference>
<keyword evidence="2" id="KW-1185">Reference proteome</keyword>
<accession>A0AAD7NIZ2</accession>